<dbReference type="PROSITE" id="PS51257">
    <property type="entry name" value="PROKAR_LIPOPROTEIN"/>
    <property type="match status" value="1"/>
</dbReference>
<dbReference type="Pfam" id="PF14344">
    <property type="entry name" value="DUF4397"/>
    <property type="match status" value="2"/>
</dbReference>
<accession>I0ANY6</accession>
<dbReference type="Proteomes" id="UP000007394">
    <property type="component" value="Chromosome"/>
</dbReference>
<keyword evidence="4" id="KW-1185">Reference proteome</keyword>
<feature type="chain" id="PRO_5003623903" evidence="1">
    <location>
        <begin position="21"/>
        <end position="230"/>
    </location>
</feature>
<dbReference type="KEGG" id="ial:IALB_2990"/>
<dbReference type="HOGENOM" id="CLU_069060_1_1_10"/>
<name>I0ANY6_IGNAJ</name>
<dbReference type="RefSeq" id="WP_014561831.1">
    <property type="nucleotide sequence ID" value="NC_017464.1"/>
</dbReference>
<dbReference type="EMBL" id="CP003418">
    <property type="protein sequence ID" value="AFH50693.1"/>
    <property type="molecule type" value="Genomic_DNA"/>
</dbReference>
<dbReference type="InterPro" id="IPR025510">
    <property type="entry name" value="DUF4397"/>
</dbReference>
<organism evidence="3 4">
    <name type="scientific">Ignavibacterium album (strain DSM 19864 / JCM 16511 / NBRC 101810 / Mat9-16)</name>
    <dbReference type="NCBI Taxonomy" id="945713"/>
    <lineage>
        <taxon>Bacteria</taxon>
        <taxon>Pseudomonadati</taxon>
        <taxon>Ignavibacteriota</taxon>
        <taxon>Ignavibacteria</taxon>
        <taxon>Ignavibacteriales</taxon>
        <taxon>Ignavibacteriaceae</taxon>
        <taxon>Ignavibacterium</taxon>
    </lineage>
</organism>
<keyword evidence="1" id="KW-0732">Signal</keyword>
<feature type="domain" description="DUF4397" evidence="2">
    <location>
        <begin position="37"/>
        <end position="151"/>
    </location>
</feature>
<dbReference type="eggNOG" id="COG1404">
    <property type="taxonomic scope" value="Bacteria"/>
</dbReference>
<evidence type="ECO:0000313" key="3">
    <source>
        <dbReference type="EMBL" id="AFH50693.1"/>
    </source>
</evidence>
<gene>
    <name evidence="3" type="ordered locus">IALB_2990</name>
</gene>
<sequence length="230" mass="24212">MLIKKMLFVILTFVTAISFAACSDDENTTSPTPTEKANVLVVHASPDAPGVDLLVDNTVAGTNLTFPNNTGYLSVNAGTRNVKVNVTGTSTTVIQANLNLVANKNYSVFAVNQVSAIEPLVFEDDLITPASGKAHVRFIHLSPNAPAVNITLTDGTIVFGNVAFKGSVNFTPLNAGIYNLQVRDAATNQTVVLELPNINLQAGKIYTVFAKGLLGGTGVQELGAQIIVNK</sequence>
<dbReference type="STRING" id="945713.IALB_2990"/>
<feature type="domain" description="DUF4397" evidence="2">
    <location>
        <begin position="153"/>
        <end position="214"/>
    </location>
</feature>
<evidence type="ECO:0000259" key="2">
    <source>
        <dbReference type="Pfam" id="PF14344"/>
    </source>
</evidence>
<reference evidence="3 4" key="1">
    <citation type="journal article" date="2012" name="Front. Microbiol.">
        <title>Complete genome of Ignavibacterium album, a metabolically versatile, flagellated, facultative anaerobe from the phylum Chlorobi.</title>
        <authorList>
            <person name="Liu Z."/>
            <person name="Frigaard N.-U."/>
            <person name="Vogl K."/>
            <person name="Iino T."/>
            <person name="Ohkuma M."/>
            <person name="Overmann J."/>
            <person name="Bryant D.A."/>
        </authorList>
    </citation>
    <scope>NUCLEOTIDE SEQUENCE [LARGE SCALE GENOMIC DNA]</scope>
    <source>
        <strain evidence="4">DSM 19864 / JCM 16511 / NBRC 101810 / Mat9-16</strain>
    </source>
</reference>
<evidence type="ECO:0000313" key="4">
    <source>
        <dbReference type="Proteomes" id="UP000007394"/>
    </source>
</evidence>
<evidence type="ECO:0000256" key="1">
    <source>
        <dbReference type="SAM" id="SignalP"/>
    </source>
</evidence>
<protein>
    <submittedName>
        <fullName evidence="3">Cell wall anchor domain protein</fullName>
    </submittedName>
</protein>
<feature type="signal peptide" evidence="1">
    <location>
        <begin position="1"/>
        <end position="20"/>
    </location>
</feature>
<proteinExistence type="predicted"/>
<dbReference type="AlphaFoldDB" id="I0ANY6"/>